<dbReference type="AlphaFoldDB" id="A0A162YA93"/>
<sequence length="150" mass="17567">MHLHLHLQVTIRDFRSVYNYWLFSFEQYNSILKTIKTNRKTEFELMYASNEPLPPTAFHLAKKPLSLIPTPEYNCLIDYYQIAYNDGMISNCKNDMMSSSFVNNHIEILKSINILEQVYKGCNSNGRGSYIQALFEENCMNAHYSYIGEI</sequence>
<dbReference type="InParanoid" id="A0A162YA93"/>
<dbReference type="Proteomes" id="UP000077315">
    <property type="component" value="Unassembled WGS sequence"/>
</dbReference>
<name>A0A162YA93_PHYB8</name>
<accession>A0A162YA93</accession>
<proteinExistence type="predicted"/>
<protein>
    <submittedName>
        <fullName evidence="1">Uncharacterized protein</fullName>
    </submittedName>
</protein>
<evidence type="ECO:0000313" key="1">
    <source>
        <dbReference type="EMBL" id="OAD79355.1"/>
    </source>
</evidence>
<dbReference type="RefSeq" id="XP_018297395.1">
    <property type="nucleotide sequence ID" value="XM_018434621.1"/>
</dbReference>
<dbReference type="OrthoDB" id="3247418at2759"/>
<evidence type="ECO:0000313" key="2">
    <source>
        <dbReference type="Proteomes" id="UP000077315"/>
    </source>
</evidence>
<organism evidence="1 2">
    <name type="scientific">Phycomyces blakesleeanus (strain ATCC 8743b / DSM 1359 / FGSC 10004 / NBRC 33097 / NRRL 1555)</name>
    <dbReference type="NCBI Taxonomy" id="763407"/>
    <lineage>
        <taxon>Eukaryota</taxon>
        <taxon>Fungi</taxon>
        <taxon>Fungi incertae sedis</taxon>
        <taxon>Mucoromycota</taxon>
        <taxon>Mucoromycotina</taxon>
        <taxon>Mucoromycetes</taxon>
        <taxon>Mucorales</taxon>
        <taxon>Phycomycetaceae</taxon>
        <taxon>Phycomyces</taxon>
    </lineage>
</organism>
<dbReference type="GeneID" id="28995527"/>
<keyword evidence="2" id="KW-1185">Reference proteome</keyword>
<reference evidence="2" key="1">
    <citation type="submission" date="2015-06" db="EMBL/GenBank/DDBJ databases">
        <title>Expansion of signal transduction pathways in fungi by whole-genome duplication.</title>
        <authorList>
            <consortium name="DOE Joint Genome Institute"/>
            <person name="Corrochano L.M."/>
            <person name="Kuo A."/>
            <person name="Marcet-Houben M."/>
            <person name="Polaino S."/>
            <person name="Salamov A."/>
            <person name="Villalobos J.M."/>
            <person name="Alvarez M.I."/>
            <person name="Avalos J."/>
            <person name="Benito E.P."/>
            <person name="Benoit I."/>
            <person name="Burger G."/>
            <person name="Camino L.P."/>
            <person name="Canovas D."/>
            <person name="Cerda-Olmedo E."/>
            <person name="Cheng J.-F."/>
            <person name="Dominguez A."/>
            <person name="Elias M."/>
            <person name="Eslava A.P."/>
            <person name="Glaser F."/>
            <person name="Grimwood J."/>
            <person name="Gutierrez G."/>
            <person name="Heitman J."/>
            <person name="Henrissat B."/>
            <person name="Iturriaga E.A."/>
            <person name="Lang B.F."/>
            <person name="Lavin J.L."/>
            <person name="Lee S."/>
            <person name="Li W."/>
            <person name="Lindquist E."/>
            <person name="Lopez-Garcia S."/>
            <person name="Luque E.M."/>
            <person name="Marcos A.T."/>
            <person name="Martin J."/>
            <person name="McCluskey K."/>
            <person name="Medina H.R."/>
            <person name="Miralles-Duran A."/>
            <person name="Miyazaki A."/>
            <person name="Munoz-Torres E."/>
            <person name="Oguiza J.A."/>
            <person name="Ohm R."/>
            <person name="Olmedo M."/>
            <person name="Orejas M."/>
            <person name="Ortiz-Castellanos L."/>
            <person name="Pisabarro A.G."/>
            <person name="Rodriguez-Romero J."/>
            <person name="Ruiz-Herrera J."/>
            <person name="Ruiz-Vazquez R."/>
            <person name="Sanz C."/>
            <person name="Schackwitz W."/>
            <person name="Schmutz J."/>
            <person name="Shahriari M."/>
            <person name="Shelest E."/>
            <person name="Silva-Franco F."/>
            <person name="Soanes D."/>
            <person name="Syed K."/>
            <person name="Tagua V.G."/>
            <person name="Talbot N.J."/>
            <person name="Thon M."/>
            <person name="De vries R.P."/>
            <person name="Wiebenga A."/>
            <person name="Yadav J.S."/>
            <person name="Braun E.L."/>
            <person name="Baker S."/>
            <person name="Garre V."/>
            <person name="Horwitz B."/>
            <person name="Torres-Martinez S."/>
            <person name="Idnurm A."/>
            <person name="Herrera-Estrella A."/>
            <person name="Gabaldon T."/>
            <person name="Grigoriev I.V."/>
        </authorList>
    </citation>
    <scope>NUCLEOTIDE SEQUENCE [LARGE SCALE GENOMIC DNA]</scope>
    <source>
        <strain evidence="2">NRRL 1555(-)</strain>
    </source>
</reference>
<dbReference type="EMBL" id="KV440972">
    <property type="protein sequence ID" value="OAD79355.1"/>
    <property type="molecule type" value="Genomic_DNA"/>
</dbReference>
<dbReference type="VEuPathDB" id="FungiDB:PHYBLDRAFT_162429"/>
<gene>
    <name evidence="1" type="ORF">PHYBLDRAFT_162429</name>
</gene>